<evidence type="ECO:0000313" key="3">
    <source>
        <dbReference type="Proteomes" id="UP000679179"/>
    </source>
</evidence>
<organism evidence="2 3">
    <name type="scientific">Clostridium polyendosporum</name>
    <dbReference type="NCBI Taxonomy" id="69208"/>
    <lineage>
        <taxon>Bacteria</taxon>
        <taxon>Bacillati</taxon>
        <taxon>Bacillota</taxon>
        <taxon>Clostridia</taxon>
        <taxon>Eubacteriales</taxon>
        <taxon>Clostridiaceae</taxon>
        <taxon>Clostridium</taxon>
    </lineage>
</organism>
<gene>
    <name evidence="2" type="ORF">CPJCM30710_25040</name>
</gene>
<dbReference type="Gene3D" id="2.30.130.30">
    <property type="entry name" value="Hypothetical protein"/>
    <property type="match status" value="1"/>
</dbReference>
<dbReference type="RefSeq" id="WP_212904526.1">
    <property type="nucleotide sequence ID" value="NZ_BOPZ01000023.1"/>
</dbReference>
<dbReference type="InterPro" id="IPR015947">
    <property type="entry name" value="PUA-like_sf"/>
</dbReference>
<feature type="domain" description="ASCH" evidence="1">
    <location>
        <begin position="5"/>
        <end position="69"/>
    </location>
</feature>
<sequence>MKVLLSIKPQYAQKIFTGEKRYEYRRNLFKREDIDTIVVYVTKPVGKVIGEFEIDSILKGAPNLIWEETKLYAGIDENAYLEYFSERETGFAIAIKKTKVYKEPLELVELNPKIKCPPQSFMYL</sequence>
<protein>
    <recommendedName>
        <fullName evidence="1">ASCH domain-containing protein</fullName>
    </recommendedName>
</protein>
<reference evidence="2" key="1">
    <citation type="submission" date="2021-03" db="EMBL/GenBank/DDBJ databases">
        <title>Taxonomic study of Clostridium polyendosporum from meadow-gley soil under rice.</title>
        <authorList>
            <person name="Kobayashi H."/>
            <person name="Tanizawa Y."/>
            <person name="Yagura M."/>
        </authorList>
    </citation>
    <scope>NUCLEOTIDE SEQUENCE</scope>
    <source>
        <strain evidence="2">JCM 30710</strain>
    </source>
</reference>
<dbReference type="EMBL" id="BOPZ01000023">
    <property type="protein sequence ID" value="GIM29838.1"/>
    <property type="molecule type" value="Genomic_DNA"/>
</dbReference>
<proteinExistence type="predicted"/>
<evidence type="ECO:0000313" key="2">
    <source>
        <dbReference type="EMBL" id="GIM29838.1"/>
    </source>
</evidence>
<keyword evidence="3" id="KW-1185">Reference proteome</keyword>
<evidence type="ECO:0000259" key="1">
    <source>
        <dbReference type="Pfam" id="PF04266"/>
    </source>
</evidence>
<dbReference type="Pfam" id="PF04266">
    <property type="entry name" value="ASCH"/>
    <property type="match status" value="1"/>
</dbReference>
<dbReference type="InterPro" id="IPR007374">
    <property type="entry name" value="ASCH_domain"/>
</dbReference>
<comment type="caution">
    <text evidence="2">The sequence shown here is derived from an EMBL/GenBank/DDBJ whole genome shotgun (WGS) entry which is preliminary data.</text>
</comment>
<dbReference type="SUPFAM" id="SSF88697">
    <property type="entry name" value="PUA domain-like"/>
    <property type="match status" value="1"/>
</dbReference>
<accession>A0A919VMR2</accession>
<name>A0A919VMR2_9CLOT</name>
<dbReference type="AlphaFoldDB" id="A0A919VMR2"/>
<dbReference type="Proteomes" id="UP000679179">
    <property type="component" value="Unassembled WGS sequence"/>
</dbReference>